<gene>
    <name evidence="1" type="ORF">NDU88_004168</name>
</gene>
<dbReference type="AlphaFoldDB" id="A0AAV7NRR4"/>
<protein>
    <submittedName>
        <fullName evidence="1">Uncharacterized protein</fullName>
    </submittedName>
</protein>
<dbReference type="Proteomes" id="UP001066276">
    <property type="component" value="Chromosome 8"/>
</dbReference>
<accession>A0AAV7NRR4</accession>
<organism evidence="1 2">
    <name type="scientific">Pleurodeles waltl</name>
    <name type="common">Iberian ribbed newt</name>
    <dbReference type="NCBI Taxonomy" id="8319"/>
    <lineage>
        <taxon>Eukaryota</taxon>
        <taxon>Metazoa</taxon>
        <taxon>Chordata</taxon>
        <taxon>Craniata</taxon>
        <taxon>Vertebrata</taxon>
        <taxon>Euteleostomi</taxon>
        <taxon>Amphibia</taxon>
        <taxon>Batrachia</taxon>
        <taxon>Caudata</taxon>
        <taxon>Salamandroidea</taxon>
        <taxon>Salamandridae</taxon>
        <taxon>Pleurodelinae</taxon>
        <taxon>Pleurodeles</taxon>
    </lineage>
</organism>
<sequence length="83" mass="8910">MVLLTVLPAVALRFFRGGAERASHSVVEAPAQFAVFFTGGQMAEKRNVLSGMTILRMGATEISFNLPRAASEQGALQASFQPR</sequence>
<proteinExistence type="predicted"/>
<evidence type="ECO:0000313" key="2">
    <source>
        <dbReference type="Proteomes" id="UP001066276"/>
    </source>
</evidence>
<name>A0AAV7NRR4_PLEWA</name>
<comment type="caution">
    <text evidence="1">The sequence shown here is derived from an EMBL/GenBank/DDBJ whole genome shotgun (WGS) entry which is preliminary data.</text>
</comment>
<reference evidence="1" key="1">
    <citation type="journal article" date="2022" name="bioRxiv">
        <title>Sequencing and chromosome-scale assembly of the giantPleurodeles waltlgenome.</title>
        <authorList>
            <person name="Brown T."/>
            <person name="Elewa A."/>
            <person name="Iarovenko S."/>
            <person name="Subramanian E."/>
            <person name="Araus A.J."/>
            <person name="Petzold A."/>
            <person name="Susuki M."/>
            <person name="Suzuki K.-i.T."/>
            <person name="Hayashi T."/>
            <person name="Toyoda A."/>
            <person name="Oliveira C."/>
            <person name="Osipova E."/>
            <person name="Leigh N.D."/>
            <person name="Simon A."/>
            <person name="Yun M.H."/>
        </authorList>
    </citation>
    <scope>NUCLEOTIDE SEQUENCE</scope>
    <source>
        <strain evidence="1">20211129_DDA</strain>
        <tissue evidence="1">Liver</tissue>
    </source>
</reference>
<keyword evidence="2" id="KW-1185">Reference proteome</keyword>
<dbReference type="EMBL" id="JANPWB010000012">
    <property type="protein sequence ID" value="KAJ1115948.1"/>
    <property type="molecule type" value="Genomic_DNA"/>
</dbReference>
<evidence type="ECO:0000313" key="1">
    <source>
        <dbReference type="EMBL" id="KAJ1115948.1"/>
    </source>
</evidence>